<feature type="domain" description="Helicase ATP-binding" evidence="2">
    <location>
        <begin position="95"/>
        <end position="252"/>
    </location>
</feature>
<keyword evidence="5" id="KW-0547">Nucleotide-binding</keyword>
<dbReference type="InterPro" id="IPR014001">
    <property type="entry name" value="Helicase_ATP-bd"/>
</dbReference>
<dbReference type="Gene3D" id="3.40.50.300">
    <property type="entry name" value="P-loop containing nucleotide triphosphate hydrolases"/>
    <property type="match status" value="1"/>
</dbReference>
<proteinExistence type="predicted"/>
<dbReference type="GO" id="GO:0004386">
    <property type="term" value="F:helicase activity"/>
    <property type="evidence" value="ECO:0007669"/>
    <property type="project" value="UniProtKB-KW"/>
</dbReference>
<dbReference type="EMBL" id="CP139957">
    <property type="protein sequence ID" value="WPX08194.1"/>
    <property type="molecule type" value="Genomic_DNA"/>
</dbReference>
<dbReference type="EC" id="3.6.4.-" evidence="5"/>
<evidence type="ECO:0000259" key="4">
    <source>
        <dbReference type="PROSITE" id="PS51467"/>
    </source>
</evidence>
<sequence length="526" mass="60404">MLEVKINASYFHLRMTKFDETVLQCIKSLPFREYNPAEKTWLVPLFERDMLLEKFQKVGLTELELPEVSDDRYLGIELNLKLFKAKPYQHQIDGAKFLLFNRKCILADEMGCGKTLTAIIAAAHVPGPKLIVCPASLKLNWAKEIRTAFNEPPQISILETKKSVENAEWYIVNYDILEKYKYMITTTKPAVLILDEAHYIKAVSNSGKPDSKRAELALEIAKNAPYVFLLTGTPITSRPKDLYNLLKAIEHPLGKVKFFEYGKRYCNGKQIKIGSRYVWDFSGASNIKELHNFVKPYMLRRTKEQVIDLPPKIRHFMPVEVDLREYQQKLREYLSHSNATYAEELVMLNAMKKLLADQKIPHTIEFAENIIEEEGAIVIFTNYKSVIEALVGKFKNNCVVIDGSTPGHKRQEAVEAFQNGDVQVFVGNMQAAGVGITLTRAKSMIINDYDWVPATHVQAEDRIHRISQDSKVNIYYLYADGAEIEEHLVDTLEKKLRIIESIVDGERKRNIRNTSMLEDIIKKLKK</sequence>
<dbReference type="RefSeq" id="WP_045175485.1">
    <property type="nucleotide sequence ID" value="NZ_CP139957.1"/>
</dbReference>
<keyword evidence="5" id="KW-0347">Helicase</keyword>
<dbReference type="Proteomes" id="UP001322744">
    <property type="component" value="Chromosome"/>
</dbReference>
<evidence type="ECO:0000313" key="6">
    <source>
        <dbReference type="Proteomes" id="UP001322744"/>
    </source>
</evidence>
<keyword evidence="1 5" id="KW-0378">Hydrolase</keyword>
<organism evidence="5 6">
    <name type="scientific">Anaerocellum danielii</name>
    <dbReference type="NCBI Taxonomy" id="1387557"/>
    <lineage>
        <taxon>Bacteria</taxon>
        <taxon>Bacillati</taxon>
        <taxon>Bacillota</taxon>
        <taxon>Bacillota incertae sedis</taxon>
        <taxon>Caldicellulosiruptorales</taxon>
        <taxon>Caldicellulosiruptoraceae</taxon>
        <taxon>Anaerocellum</taxon>
    </lineage>
</organism>
<dbReference type="InterPro" id="IPR038718">
    <property type="entry name" value="SNF2-like_sf"/>
</dbReference>
<dbReference type="InterPro" id="IPR000330">
    <property type="entry name" value="SNF2_N"/>
</dbReference>
<dbReference type="PANTHER" id="PTHR45766">
    <property type="entry name" value="DNA ANNEALING HELICASE AND ENDONUCLEASE ZRANB3 FAMILY MEMBER"/>
    <property type="match status" value="1"/>
</dbReference>
<dbReference type="InterPro" id="IPR027417">
    <property type="entry name" value="P-loop_NTPase"/>
</dbReference>
<dbReference type="Pfam" id="PF00271">
    <property type="entry name" value="Helicase_C"/>
    <property type="match status" value="1"/>
</dbReference>
<evidence type="ECO:0000313" key="5">
    <source>
        <dbReference type="EMBL" id="WPX08194.1"/>
    </source>
</evidence>
<evidence type="ECO:0000259" key="3">
    <source>
        <dbReference type="PROSITE" id="PS51194"/>
    </source>
</evidence>
<dbReference type="GO" id="GO:0016787">
    <property type="term" value="F:hydrolase activity"/>
    <property type="evidence" value="ECO:0007669"/>
    <property type="project" value="UniProtKB-KW"/>
</dbReference>
<feature type="domain" description="HARP" evidence="4">
    <location>
        <begin position="1"/>
        <end position="69"/>
    </location>
</feature>
<keyword evidence="5" id="KW-0067">ATP-binding</keyword>
<feature type="domain" description="Helicase C-terminal" evidence="3">
    <location>
        <begin position="363"/>
        <end position="510"/>
    </location>
</feature>
<evidence type="ECO:0000256" key="1">
    <source>
        <dbReference type="ARBA" id="ARBA00022801"/>
    </source>
</evidence>
<dbReference type="SMART" id="SM00490">
    <property type="entry name" value="HELICc"/>
    <property type="match status" value="1"/>
</dbReference>
<name>A0ABZ0TY81_9FIRM</name>
<dbReference type="PROSITE" id="PS51192">
    <property type="entry name" value="HELICASE_ATP_BIND_1"/>
    <property type="match status" value="1"/>
</dbReference>
<dbReference type="Gene3D" id="3.40.50.10810">
    <property type="entry name" value="Tandem AAA-ATPase domain"/>
    <property type="match status" value="1"/>
</dbReference>
<dbReference type="PANTHER" id="PTHR45766:SF6">
    <property type="entry name" value="SWI_SNF-RELATED MATRIX-ASSOCIATED ACTIN-DEPENDENT REGULATOR OF CHROMATIN SUBFAMILY A-LIKE PROTEIN 1"/>
    <property type="match status" value="1"/>
</dbReference>
<dbReference type="InterPro" id="IPR049730">
    <property type="entry name" value="SNF2/RAD54-like_C"/>
</dbReference>
<accession>A0ABZ0TY81</accession>
<dbReference type="CDD" id="cd18793">
    <property type="entry name" value="SF2_C_SNF"/>
    <property type="match status" value="1"/>
</dbReference>
<dbReference type="SUPFAM" id="SSF52540">
    <property type="entry name" value="P-loop containing nucleoside triphosphate hydrolases"/>
    <property type="match status" value="2"/>
</dbReference>
<reference evidence="5 6" key="1">
    <citation type="submission" date="2023-12" db="EMBL/GenBank/DDBJ databases">
        <authorList>
            <person name="Manesh M.J.H."/>
            <person name="Bing R.G."/>
            <person name="Willard D.J."/>
            <person name="Kelly R.M."/>
        </authorList>
    </citation>
    <scope>NUCLEOTIDE SEQUENCE [LARGE SCALE GENOMIC DNA]</scope>
    <source>
        <strain evidence="5 6">DSM 8977</strain>
    </source>
</reference>
<dbReference type="PROSITE" id="PS51467">
    <property type="entry name" value="HARP"/>
    <property type="match status" value="1"/>
</dbReference>
<dbReference type="InterPro" id="IPR010003">
    <property type="entry name" value="HARP_dom"/>
</dbReference>
<gene>
    <name evidence="5" type="ORF">SOJ16_002060</name>
</gene>
<protein>
    <submittedName>
        <fullName evidence="5">DEAD/DEAH box helicase</fullName>
        <ecNumber evidence="5">3.6.4.-</ecNumber>
    </submittedName>
</protein>
<dbReference type="SMART" id="SM00487">
    <property type="entry name" value="DEXDc"/>
    <property type="match status" value="1"/>
</dbReference>
<dbReference type="Pfam" id="PF00176">
    <property type="entry name" value="SNF2-rel_dom"/>
    <property type="match status" value="1"/>
</dbReference>
<dbReference type="PROSITE" id="PS51194">
    <property type="entry name" value="HELICASE_CTER"/>
    <property type="match status" value="1"/>
</dbReference>
<evidence type="ECO:0000259" key="2">
    <source>
        <dbReference type="PROSITE" id="PS51192"/>
    </source>
</evidence>
<dbReference type="InterPro" id="IPR001650">
    <property type="entry name" value="Helicase_C-like"/>
</dbReference>
<keyword evidence="6" id="KW-1185">Reference proteome</keyword>